<dbReference type="FunFam" id="3.30.200.20:FF:000028">
    <property type="entry name" value="Mitogen-activated protein kinase"/>
    <property type="match status" value="1"/>
</dbReference>
<evidence type="ECO:0000313" key="15">
    <source>
        <dbReference type="Proteomes" id="UP000008983"/>
    </source>
</evidence>
<feature type="binding site" evidence="10">
    <location>
        <position position="50"/>
    </location>
    <ligand>
        <name>ATP</name>
        <dbReference type="ChEBI" id="CHEBI:30616"/>
    </ligand>
</feature>
<dbReference type="CDD" id="cd07834">
    <property type="entry name" value="STKc_MAPK"/>
    <property type="match status" value="1"/>
</dbReference>
<accession>G0R0K4</accession>
<dbReference type="InterPro" id="IPR011009">
    <property type="entry name" value="Kinase-like_dom_sf"/>
</dbReference>
<dbReference type="AlphaFoldDB" id="G0R0K4"/>
<keyword evidence="6 10" id="KW-0547">Nucleotide-binding</keyword>
<comment type="cofactor">
    <cofactor evidence="1 12">
        <name>Mg(2+)</name>
        <dbReference type="ChEBI" id="CHEBI:18420"/>
    </cofactor>
</comment>
<organism evidence="14 15">
    <name type="scientific">Ichthyophthirius multifiliis</name>
    <name type="common">White spot disease agent</name>
    <name type="synonym">Ich</name>
    <dbReference type="NCBI Taxonomy" id="5932"/>
    <lineage>
        <taxon>Eukaryota</taxon>
        <taxon>Sar</taxon>
        <taxon>Alveolata</taxon>
        <taxon>Ciliophora</taxon>
        <taxon>Intramacronucleata</taxon>
        <taxon>Oligohymenophorea</taxon>
        <taxon>Hymenostomatida</taxon>
        <taxon>Ophryoglenina</taxon>
        <taxon>Ichthyophthirius</taxon>
    </lineage>
</organism>
<keyword evidence="4" id="KW-0597">Phosphoprotein</keyword>
<dbReference type="InterPro" id="IPR003527">
    <property type="entry name" value="MAP_kinase_CS"/>
</dbReference>
<comment type="similarity">
    <text evidence="12">Belongs to the protein kinase superfamily. Ser/Thr protein kinase family. MAP kinase subfamily.</text>
</comment>
<dbReference type="OrthoDB" id="192887at2759"/>
<gene>
    <name evidence="14" type="ORF">IMG5_165340</name>
</gene>
<dbReference type="Pfam" id="PF00069">
    <property type="entry name" value="Pkinase"/>
    <property type="match status" value="1"/>
</dbReference>
<dbReference type="Gene3D" id="1.10.510.10">
    <property type="entry name" value="Transferase(Phosphotransferase) domain 1"/>
    <property type="match status" value="1"/>
</dbReference>
<dbReference type="PROSITE" id="PS00108">
    <property type="entry name" value="PROTEIN_KINASE_ST"/>
    <property type="match status" value="1"/>
</dbReference>
<dbReference type="Gene3D" id="3.30.200.20">
    <property type="entry name" value="Phosphorylase Kinase, domain 1"/>
    <property type="match status" value="1"/>
</dbReference>
<dbReference type="SUPFAM" id="SSF56112">
    <property type="entry name" value="Protein kinase-like (PK-like)"/>
    <property type="match status" value="1"/>
</dbReference>
<dbReference type="STRING" id="857967.G0R0K4"/>
<dbReference type="InterPro" id="IPR008350">
    <property type="entry name" value="MAPK_ERK3/4"/>
</dbReference>
<evidence type="ECO:0000256" key="6">
    <source>
        <dbReference type="ARBA" id="ARBA00022741"/>
    </source>
</evidence>
<sequence length="394" mass="46700">MFQKIKQIQQGIKFIVYDYYKLIKTIGSGAYGVVCSAIDQRTGQKVAIKKIQDTFKDPIDAKRVLREIKLLNFFKHKNIIQIIDLVRPDFCTGYQDIYLILEFMDTDLQKIIYSAQQITQKMTKYLMWQLLNGIYYMHSANVIHRDLKPNNILLQKNCTLKIADLNLARKFENIEYITDYVVTRWYRAPEILISNQNYTQAIDIWSAGCIFAEIMGKCPIFEGKDFLNQLDRIIAILGTPDLTKLSYQVQEYSAKYITQLQFKKPESFFEIFKNQDPLAIDLLCKMLVFDFQDRWTAEQCLYHEYFSEYDKSQIIKCEDVFDWKFDEILPKVNLIEKAIYDEGCKFHPFEEDATEQEFQQFFQQQLKQGKNEQDNSQENRQKIISFGMDIENEN</sequence>
<dbReference type="EC" id="2.7.11.24" evidence="2 12"/>
<dbReference type="GeneID" id="14905092"/>
<dbReference type="eggNOG" id="KOG0660">
    <property type="taxonomic scope" value="Eukaryota"/>
</dbReference>
<keyword evidence="5 12" id="KW-0808">Transferase</keyword>
<proteinExistence type="inferred from homology"/>
<protein>
    <recommendedName>
        <fullName evidence="2 12">Mitogen-activated protein kinase</fullName>
        <ecNumber evidence="2 12">2.7.11.24</ecNumber>
    </recommendedName>
</protein>
<evidence type="ECO:0000256" key="12">
    <source>
        <dbReference type="RuleBase" id="RU361165"/>
    </source>
</evidence>
<dbReference type="InterPro" id="IPR008271">
    <property type="entry name" value="Ser/Thr_kinase_AS"/>
</dbReference>
<evidence type="ECO:0000256" key="7">
    <source>
        <dbReference type="ARBA" id="ARBA00022777"/>
    </source>
</evidence>
<evidence type="ECO:0000256" key="8">
    <source>
        <dbReference type="ARBA" id="ARBA00022840"/>
    </source>
</evidence>
<keyword evidence="8 10" id="KW-0067">ATP-binding</keyword>
<dbReference type="PROSITE" id="PS01351">
    <property type="entry name" value="MAPK"/>
    <property type="match status" value="1"/>
</dbReference>
<evidence type="ECO:0000256" key="5">
    <source>
        <dbReference type="ARBA" id="ARBA00022679"/>
    </source>
</evidence>
<keyword evidence="3 11" id="KW-0723">Serine/threonine-protein kinase</keyword>
<dbReference type="Proteomes" id="UP000008983">
    <property type="component" value="Unassembled WGS sequence"/>
</dbReference>
<evidence type="ECO:0000256" key="3">
    <source>
        <dbReference type="ARBA" id="ARBA00022527"/>
    </source>
</evidence>
<dbReference type="InterPro" id="IPR050117">
    <property type="entry name" value="MAPK"/>
</dbReference>
<evidence type="ECO:0000256" key="2">
    <source>
        <dbReference type="ARBA" id="ARBA00012411"/>
    </source>
</evidence>
<dbReference type="GO" id="GO:0004707">
    <property type="term" value="F:MAP kinase activity"/>
    <property type="evidence" value="ECO:0007669"/>
    <property type="project" value="UniProtKB-EC"/>
</dbReference>
<evidence type="ECO:0000256" key="4">
    <source>
        <dbReference type="ARBA" id="ARBA00022553"/>
    </source>
</evidence>
<dbReference type="InterPro" id="IPR017441">
    <property type="entry name" value="Protein_kinase_ATP_BS"/>
</dbReference>
<dbReference type="PRINTS" id="PR01771">
    <property type="entry name" value="ERK3ERK4MAPK"/>
</dbReference>
<dbReference type="PROSITE" id="PS50011">
    <property type="entry name" value="PROTEIN_KINASE_DOM"/>
    <property type="match status" value="1"/>
</dbReference>
<keyword evidence="15" id="KW-1185">Reference proteome</keyword>
<dbReference type="PANTHER" id="PTHR24055">
    <property type="entry name" value="MITOGEN-ACTIVATED PROTEIN KINASE"/>
    <property type="match status" value="1"/>
</dbReference>
<keyword evidence="12" id="KW-0460">Magnesium</keyword>
<reference evidence="14 15" key="1">
    <citation type="submission" date="2011-07" db="EMBL/GenBank/DDBJ databases">
        <authorList>
            <person name="Coyne R."/>
            <person name="Brami D."/>
            <person name="Johnson J."/>
            <person name="Hostetler J."/>
            <person name="Hannick L."/>
            <person name="Clark T."/>
            <person name="Cassidy-Hanley D."/>
            <person name="Inman J."/>
        </authorList>
    </citation>
    <scope>NUCLEOTIDE SEQUENCE [LARGE SCALE GENOMIC DNA]</scope>
    <source>
        <strain evidence="14 15">G5</strain>
    </source>
</reference>
<dbReference type="PROSITE" id="PS00107">
    <property type="entry name" value="PROTEIN_KINASE_ATP"/>
    <property type="match status" value="1"/>
</dbReference>
<dbReference type="GO" id="GO:0005524">
    <property type="term" value="F:ATP binding"/>
    <property type="evidence" value="ECO:0007669"/>
    <property type="project" value="UniProtKB-UniRule"/>
</dbReference>
<keyword evidence="9" id="KW-0131">Cell cycle</keyword>
<evidence type="ECO:0000256" key="1">
    <source>
        <dbReference type="ARBA" id="ARBA00001946"/>
    </source>
</evidence>
<dbReference type="InParanoid" id="G0R0K4"/>
<evidence type="ECO:0000256" key="10">
    <source>
        <dbReference type="PROSITE-ProRule" id="PRU10141"/>
    </source>
</evidence>
<dbReference type="SMART" id="SM00220">
    <property type="entry name" value="S_TKc"/>
    <property type="match status" value="1"/>
</dbReference>
<dbReference type="InterPro" id="IPR000719">
    <property type="entry name" value="Prot_kinase_dom"/>
</dbReference>
<evidence type="ECO:0000259" key="13">
    <source>
        <dbReference type="PROSITE" id="PS50011"/>
    </source>
</evidence>
<keyword evidence="7 12" id="KW-0418">Kinase</keyword>
<dbReference type="FunFam" id="1.10.510.10:FF:000040">
    <property type="entry name" value="Mitogen-activated protein kinase"/>
    <property type="match status" value="1"/>
</dbReference>
<evidence type="ECO:0000313" key="14">
    <source>
        <dbReference type="EMBL" id="EGR28990.1"/>
    </source>
</evidence>
<comment type="catalytic activity">
    <reaction evidence="12">
        <text>L-threonyl-[protein] + ATP = O-phospho-L-threonyl-[protein] + ADP + H(+)</text>
        <dbReference type="Rhea" id="RHEA:46608"/>
        <dbReference type="Rhea" id="RHEA-COMP:11060"/>
        <dbReference type="Rhea" id="RHEA-COMP:11605"/>
        <dbReference type="ChEBI" id="CHEBI:15378"/>
        <dbReference type="ChEBI" id="CHEBI:30013"/>
        <dbReference type="ChEBI" id="CHEBI:30616"/>
        <dbReference type="ChEBI" id="CHEBI:61977"/>
        <dbReference type="ChEBI" id="CHEBI:456216"/>
        <dbReference type="EC" id="2.7.11.24"/>
    </reaction>
</comment>
<dbReference type="OMA" id="VVNDKCV"/>
<dbReference type="EMBL" id="GL984196">
    <property type="protein sequence ID" value="EGR28990.1"/>
    <property type="molecule type" value="Genomic_DNA"/>
</dbReference>
<name>G0R0K4_ICHMU</name>
<evidence type="ECO:0000256" key="11">
    <source>
        <dbReference type="RuleBase" id="RU000304"/>
    </source>
</evidence>
<comment type="activity regulation">
    <text evidence="12">Activated by threonine and tyrosine phosphorylation.</text>
</comment>
<dbReference type="RefSeq" id="XP_004030226.1">
    <property type="nucleotide sequence ID" value="XM_004030178.1"/>
</dbReference>
<feature type="domain" description="Protein kinase" evidence="13">
    <location>
        <begin position="20"/>
        <end position="306"/>
    </location>
</feature>
<evidence type="ECO:0000256" key="9">
    <source>
        <dbReference type="ARBA" id="ARBA00023306"/>
    </source>
</evidence>